<proteinExistence type="predicted"/>
<accession>A0A1V1NSH5</accession>
<organism evidence="1 2">
    <name type="scientific">Candidatus Magnetoglobus multicellularis str. Araruama</name>
    <dbReference type="NCBI Taxonomy" id="890399"/>
    <lineage>
        <taxon>Bacteria</taxon>
        <taxon>Pseudomonadati</taxon>
        <taxon>Thermodesulfobacteriota</taxon>
        <taxon>Desulfobacteria</taxon>
        <taxon>Desulfobacterales</taxon>
        <taxon>Desulfobacteraceae</taxon>
        <taxon>Candidatus Magnetoglobus</taxon>
    </lineage>
</organism>
<name>A0A1V1NSH5_9BACT</name>
<protein>
    <submittedName>
        <fullName evidence="1">Uncharacterized protein</fullName>
    </submittedName>
</protein>
<dbReference type="AlphaFoldDB" id="A0A1V1NSH5"/>
<gene>
    <name evidence="1" type="ORF">OMM_14254</name>
</gene>
<dbReference type="EMBL" id="ATBP01002821">
    <property type="protein sequence ID" value="ETR65436.1"/>
    <property type="molecule type" value="Genomic_DNA"/>
</dbReference>
<dbReference type="Proteomes" id="UP000189670">
    <property type="component" value="Unassembled WGS sequence"/>
</dbReference>
<evidence type="ECO:0000313" key="1">
    <source>
        <dbReference type="EMBL" id="ETR65436.1"/>
    </source>
</evidence>
<comment type="caution">
    <text evidence="1">The sequence shown here is derived from an EMBL/GenBank/DDBJ whole genome shotgun (WGS) entry which is preliminary data.</text>
</comment>
<reference evidence="2" key="1">
    <citation type="submission" date="2012-11" db="EMBL/GenBank/DDBJ databases">
        <authorList>
            <person name="Lucero-Rivera Y.E."/>
            <person name="Tovar-Ramirez D."/>
        </authorList>
    </citation>
    <scope>NUCLEOTIDE SEQUENCE [LARGE SCALE GENOMIC DNA]</scope>
    <source>
        <strain evidence="2">Araruama</strain>
    </source>
</reference>
<sequence length="139" mass="15287">QYAIVVSNLDAHDKHYLNIFGSNHNGIVSTDNGTTWRDFNFKFCFEMYGNLSSGKGSLGEVYKCNAQGNDEFLGFAINTKKSGEVGVIQIQGIVHGFNNLKSGFTYYLQNNPGIIDIVPGNYSVRCGIAISQEALLIDH</sequence>
<feature type="non-terminal residue" evidence="1">
    <location>
        <position position="1"/>
    </location>
</feature>
<evidence type="ECO:0000313" key="2">
    <source>
        <dbReference type="Proteomes" id="UP000189670"/>
    </source>
</evidence>